<evidence type="ECO:0000256" key="2">
    <source>
        <dbReference type="ARBA" id="ARBA00022475"/>
    </source>
</evidence>
<evidence type="ECO:0000313" key="9">
    <source>
        <dbReference type="Proteomes" id="UP000032803"/>
    </source>
</evidence>
<dbReference type="GO" id="GO:0016746">
    <property type="term" value="F:acyltransferase activity"/>
    <property type="evidence" value="ECO:0007669"/>
    <property type="project" value="UniProtKB-KW"/>
</dbReference>
<dbReference type="CDD" id="cd07984">
    <property type="entry name" value="LPLAT_LABLAT-like"/>
    <property type="match status" value="1"/>
</dbReference>
<evidence type="ECO:0000256" key="7">
    <source>
        <dbReference type="SAM" id="Phobius"/>
    </source>
</evidence>
<dbReference type="GO" id="GO:0009247">
    <property type="term" value="P:glycolipid biosynthetic process"/>
    <property type="evidence" value="ECO:0007669"/>
    <property type="project" value="UniProtKB-ARBA"/>
</dbReference>
<dbReference type="Pfam" id="PF03279">
    <property type="entry name" value="Lip_A_acyltrans"/>
    <property type="match status" value="1"/>
</dbReference>
<evidence type="ECO:0000256" key="1">
    <source>
        <dbReference type="ARBA" id="ARBA00004533"/>
    </source>
</evidence>
<keyword evidence="9" id="KW-1185">Reference proteome</keyword>
<evidence type="ECO:0000313" key="8">
    <source>
        <dbReference type="EMBL" id="CEK12150.1"/>
    </source>
</evidence>
<protein>
    <submittedName>
        <fullName evidence="8">Putative lipid A biosynthesis acyltransferase</fullName>
    </submittedName>
</protein>
<dbReference type="PANTHER" id="PTHR30606:SF10">
    <property type="entry name" value="PHOSPHATIDYLINOSITOL MANNOSIDE ACYLTRANSFERASE"/>
    <property type="match status" value="1"/>
</dbReference>
<dbReference type="KEGG" id="lha:LHA_3166"/>
<feature type="transmembrane region" description="Helical" evidence="7">
    <location>
        <begin position="12"/>
        <end position="29"/>
    </location>
</feature>
<dbReference type="EMBL" id="LN681225">
    <property type="protein sequence ID" value="CEK12150.1"/>
    <property type="molecule type" value="Genomic_DNA"/>
</dbReference>
<dbReference type="AlphaFoldDB" id="A0A0A8UTJ0"/>
<dbReference type="STRING" id="449.LHA_3166"/>
<accession>A0A0A8UTJ0</accession>
<evidence type="ECO:0000256" key="5">
    <source>
        <dbReference type="ARBA" id="ARBA00023136"/>
    </source>
</evidence>
<keyword evidence="2" id="KW-1003">Cell membrane</keyword>
<keyword evidence="4 8" id="KW-0808">Transferase</keyword>
<organism evidence="8 9">
    <name type="scientific">Legionella hackeliae</name>
    <dbReference type="NCBI Taxonomy" id="449"/>
    <lineage>
        <taxon>Bacteria</taxon>
        <taxon>Pseudomonadati</taxon>
        <taxon>Pseudomonadota</taxon>
        <taxon>Gammaproteobacteria</taxon>
        <taxon>Legionellales</taxon>
        <taxon>Legionellaceae</taxon>
        <taxon>Legionella</taxon>
    </lineage>
</organism>
<keyword evidence="7" id="KW-1133">Transmembrane helix</keyword>
<dbReference type="HOGENOM" id="CLU_049421_4_0_6"/>
<evidence type="ECO:0000256" key="3">
    <source>
        <dbReference type="ARBA" id="ARBA00022519"/>
    </source>
</evidence>
<dbReference type="GO" id="GO:0005886">
    <property type="term" value="C:plasma membrane"/>
    <property type="evidence" value="ECO:0007669"/>
    <property type="project" value="UniProtKB-SubCell"/>
</dbReference>
<proteinExistence type="predicted"/>
<dbReference type="Proteomes" id="UP000032803">
    <property type="component" value="Chromosome I"/>
</dbReference>
<keyword evidence="3" id="KW-0997">Cell inner membrane</keyword>
<keyword evidence="6 8" id="KW-0012">Acyltransferase</keyword>
<name>A0A0A8UTJ0_LEGHA</name>
<keyword evidence="7" id="KW-0812">Transmembrane</keyword>
<sequence>MDEDYMLEIKHSLNFLPLNWIGWIIYFLIPEKRSIAQKNIARVFGDTLSPQEKKRIVVAYYSHLFLCFKEIFLLPFLGKTRLEKRVKIIGEEHLHQALQKNKGAIILSGHFGNWEFAPLFILDKLKNEVGHAYCVRKSLRFNFLNDFFWGRFEKAGYKIINKNNALGQIRLILEKKNVVFVPFDIKPSRRSRSSVKVNFLGRLSNTYTSVAYLANKFECPVLSVRSYRVNKKKHIVEFYPEIQRDVYKDKEQAYLEDTKKYNHRLEEMLLASPEQWLWSYKRWYSKEQ</sequence>
<dbReference type="PANTHER" id="PTHR30606">
    <property type="entry name" value="LIPID A BIOSYNTHESIS LAUROYL ACYLTRANSFERASE"/>
    <property type="match status" value="1"/>
</dbReference>
<comment type="subcellular location">
    <subcellularLocation>
        <location evidence="1">Cell inner membrane</location>
    </subcellularLocation>
</comment>
<dbReference type="RefSeq" id="WP_331709216.1">
    <property type="nucleotide sequence ID" value="NZ_LN681225.1"/>
</dbReference>
<feature type="transmembrane region" description="Helical" evidence="7">
    <location>
        <begin position="58"/>
        <end position="77"/>
    </location>
</feature>
<keyword evidence="5 7" id="KW-0472">Membrane</keyword>
<gene>
    <name evidence="8" type="ORF">LHA_3166</name>
</gene>
<evidence type="ECO:0000256" key="4">
    <source>
        <dbReference type="ARBA" id="ARBA00022679"/>
    </source>
</evidence>
<reference evidence="9" key="1">
    <citation type="submission" date="2014-09" db="EMBL/GenBank/DDBJ databases">
        <authorList>
            <person name="Gomez-Valero L."/>
        </authorList>
    </citation>
    <scope>NUCLEOTIDE SEQUENCE [LARGE SCALE GENOMIC DNA]</scope>
    <source>
        <strain evidence="9">ATCC35250</strain>
    </source>
</reference>
<dbReference type="InterPro" id="IPR004960">
    <property type="entry name" value="LipA_acyltrans"/>
</dbReference>
<evidence type="ECO:0000256" key="6">
    <source>
        <dbReference type="ARBA" id="ARBA00023315"/>
    </source>
</evidence>